<protein>
    <submittedName>
        <fullName evidence="3">Sortase B</fullName>
    </submittedName>
</protein>
<organism evidence="3 4">
    <name type="scientific">Anaerosphaera aminiphila DSM 21120</name>
    <dbReference type="NCBI Taxonomy" id="1120995"/>
    <lineage>
        <taxon>Bacteria</taxon>
        <taxon>Bacillati</taxon>
        <taxon>Bacillota</taxon>
        <taxon>Tissierellia</taxon>
        <taxon>Tissierellales</taxon>
        <taxon>Peptoniphilaceae</taxon>
        <taxon>Anaerosphaera</taxon>
    </lineage>
</organism>
<name>A0A1M5SIE1_9FIRM</name>
<dbReference type="NCBIfam" id="TIGR03064">
    <property type="entry name" value="sortase_srtB"/>
    <property type="match status" value="1"/>
</dbReference>
<gene>
    <name evidence="3" type="ORF">SAMN02745245_01211</name>
</gene>
<dbReference type="InterPro" id="IPR023365">
    <property type="entry name" value="Sortase_dom-sf"/>
</dbReference>
<evidence type="ECO:0000256" key="1">
    <source>
        <dbReference type="ARBA" id="ARBA00022801"/>
    </source>
</evidence>
<dbReference type="Proteomes" id="UP000184032">
    <property type="component" value="Unassembled WGS sequence"/>
</dbReference>
<evidence type="ECO:0000313" key="4">
    <source>
        <dbReference type="Proteomes" id="UP000184032"/>
    </source>
</evidence>
<accession>A0A1M5SIE1</accession>
<evidence type="ECO:0000313" key="3">
    <source>
        <dbReference type="EMBL" id="SHH38357.1"/>
    </source>
</evidence>
<proteinExistence type="predicted"/>
<dbReference type="STRING" id="1120995.SAMN02745245_01211"/>
<keyword evidence="1" id="KW-0378">Hydrolase</keyword>
<dbReference type="InterPro" id="IPR009835">
    <property type="entry name" value="SrtB"/>
</dbReference>
<keyword evidence="4" id="KW-1185">Reference proteome</keyword>
<evidence type="ECO:0000256" key="2">
    <source>
        <dbReference type="PIRSR" id="PIRSR605754-1"/>
    </source>
</evidence>
<sequence length="245" mass="28856">MLFALLVLGINGFNHYREKQLIKELRTKMQIEEMRIDTQMSESKGINPEQSGEGAMLLKFEQLFIENNDLVGWIRIPGTTVDYPVLQFIDNDYYLNKDYHGNKSKAGSVFMDYRNSSDAKGFNTILYAHHMANGFMFGDLIKYKDEKFFIEHPTINFDVLNREWEWEIFSVYVTDVGFYYIDTNFPTKEKKLDFIKSIRERSMFESDVHVGTEDHILTLSTCTYEFDNARFVVHAKRIDHQTSQK</sequence>
<feature type="active site" description="Proton donor/acceptor" evidence="2">
    <location>
        <position position="129"/>
    </location>
</feature>
<dbReference type="InterPro" id="IPR005754">
    <property type="entry name" value="Sortase"/>
</dbReference>
<dbReference type="GO" id="GO:0016787">
    <property type="term" value="F:hydrolase activity"/>
    <property type="evidence" value="ECO:0007669"/>
    <property type="project" value="UniProtKB-KW"/>
</dbReference>
<dbReference type="CDD" id="cd05826">
    <property type="entry name" value="Sortase_B"/>
    <property type="match status" value="1"/>
</dbReference>
<dbReference type="Gene3D" id="2.40.260.10">
    <property type="entry name" value="Sortase"/>
    <property type="match status" value="1"/>
</dbReference>
<dbReference type="Pfam" id="PF04203">
    <property type="entry name" value="Sortase"/>
    <property type="match status" value="1"/>
</dbReference>
<dbReference type="EMBL" id="FQXI01000007">
    <property type="protein sequence ID" value="SHH38357.1"/>
    <property type="molecule type" value="Genomic_DNA"/>
</dbReference>
<dbReference type="SUPFAM" id="SSF63817">
    <property type="entry name" value="Sortase"/>
    <property type="match status" value="1"/>
</dbReference>
<feature type="active site" description="Acyl-thioester intermediate" evidence="2">
    <location>
        <position position="222"/>
    </location>
</feature>
<dbReference type="AlphaFoldDB" id="A0A1M5SIE1"/>
<reference evidence="3 4" key="1">
    <citation type="submission" date="2016-11" db="EMBL/GenBank/DDBJ databases">
        <authorList>
            <person name="Jaros S."/>
            <person name="Januszkiewicz K."/>
            <person name="Wedrychowicz H."/>
        </authorList>
    </citation>
    <scope>NUCLEOTIDE SEQUENCE [LARGE SCALE GENOMIC DNA]</scope>
    <source>
        <strain evidence="3 4">DSM 21120</strain>
    </source>
</reference>